<evidence type="ECO:0000256" key="1">
    <source>
        <dbReference type="ARBA" id="ARBA00009981"/>
    </source>
</evidence>
<dbReference type="NCBIfam" id="TIGR01552">
    <property type="entry name" value="phd_fam"/>
    <property type="match status" value="1"/>
</dbReference>
<dbReference type="InterPro" id="IPR036165">
    <property type="entry name" value="YefM-like_sf"/>
</dbReference>
<name>A0A2W7MYX2_9RHOB</name>
<evidence type="ECO:0000256" key="2">
    <source>
        <dbReference type="RuleBase" id="RU362080"/>
    </source>
</evidence>
<comment type="caution">
    <text evidence="3">The sequence shown here is derived from an EMBL/GenBank/DDBJ whole genome shotgun (WGS) entry which is preliminary data.</text>
</comment>
<dbReference type="Gene3D" id="3.40.1620.10">
    <property type="entry name" value="YefM-like domain"/>
    <property type="match status" value="1"/>
</dbReference>
<comment type="function">
    <text evidence="2">Antitoxin component of a type II toxin-antitoxin (TA) system.</text>
</comment>
<evidence type="ECO:0000313" key="3">
    <source>
        <dbReference type="EMBL" id="PZX13020.1"/>
    </source>
</evidence>
<gene>
    <name evidence="3" type="ORF">LX81_03397</name>
</gene>
<evidence type="ECO:0000313" key="4">
    <source>
        <dbReference type="Proteomes" id="UP000248916"/>
    </source>
</evidence>
<dbReference type="RefSeq" id="WP_111538453.1">
    <property type="nucleotide sequence ID" value="NZ_QKZL01000020.1"/>
</dbReference>
<comment type="similarity">
    <text evidence="1 2">Belongs to the phD/YefM antitoxin family.</text>
</comment>
<dbReference type="Proteomes" id="UP000248916">
    <property type="component" value="Unassembled WGS sequence"/>
</dbReference>
<dbReference type="OrthoDB" id="9800503at2"/>
<reference evidence="3 4" key="1">
    <citation type="submission" date="2018-06" db="EMBL/GenBank/DDBJ databases">
        <title>Genomic Encyclopedia of Archaeal and Bacterial Type Strains, Phase II (KMG-II): from individual species to whole genera.</title>
        <authorList>
            <person name="Goeker M."/>
        </authorList>
    </citation>
    <scope>NUCLEOTIDE SEQUENCE [LARGE SCALE GENOMIC DNA]</scope>
    <source>
        <strain evidence="3 4">DSM 22009</strain>
    </source>
</reference>
<dbReference type="AlphaFoldDB" id="A0A2W7MYX2"/>
<proteinExistence type="inferred from homology"/>
<dbReference type="Pfam" id="PF02604">
    <property type="entry name" value="PhdYeFM_antitox"/>
    <property type="match status" value="1"/>
</dbReference>
<sequence length="78" mass="8444">MQFNIHEAKTQFSKLVAAVEKGETVTICRNGKPVISCVPIVPASPFPFGAWKSVQDTSGPLHYLANPTDESLLNDMGL</sequence>
<protein>
    <recommendedName>
        <fullName evidence="2">Antitoxin</fullName>
    </recommendedName>
</protein>
<dbReference type="SUPFAM" id="SSF143120">
    <property type="entry name" value="YefM-like"/>
    <property type="match status" value="1"/>
</dbReference>
<accession>A0A2W7MYX2</accession>
<dbReference type="EMBL" id="QKZL01000020">
    <property type="protein sequence ID" value="PZX13020.1"/>
    <property type="molecule type" value="Genomic_DNA"/>
</dbReference>
<organism evidence="3 4">
    <name type="scientific">Palleronia aestuarii</name>
    <dbReference type="NCBI Taxonomy" id="568105"/>
    <lineage>
        <taxon>Bacteria</taxon>
        <taxon>Pseudomonadati</taxon>
        <taxon>Pseudomonadota</taxon>
        <taxon>Alphaproteobacteria</taxon>
        <taxon>Rhodobacterales</taxon>
        <taxon>Roseobacteraceae</taxon>
        <taxon>Palleronia</taxon>
    </lineage>
</organism>
<keyword evidence="4" id="KW-1185">Reference proteome</keyword>
<dbReference type="InterPro" id="IPR006442">
    <property type="entry name" value="Antitoxin_Phd/YefM"/>
</dbReference>